<sequence length="623" mass="70347">MLTPTRGFASAGGCEIGATVLFVEDGSGECCVSLSARIAVEMGQSSCIWIRASWSGGRFGSNKEDESVVSCSNVENVLSTWAMLHNPGMPNTERRRSLETKGKKLLREFSSTAVLDFQGAQASSGTQSLCAACGDLLAEQKEAVSQEVEEATALHNLCTECQPASNSPETHSDSETEEEEKVSGKERRTHVVEQLRSGRSPMEILEGMSIWRPPEFWAVVDFLSAHGQMAKALEVFQWWRKKDRYRPREAHFNRFIRMLGASRMCDEAQDLFDEMQRLGIKPTTSTYTCLLQCYAECGLFEQSEGILKQMIASGDAKPNTVTYTGLLHAYGKKGLYDQMWRIFNNMITVGIPPDELTYRSLVQNYARGGLFQRMNKALREMISKGIRPDSTCMNYVVRAYAQAGLVREMERHYSILREYEFNATRQTLRAVARAYLRNSNFYQLGQFVQSVGLRKPSIGNLLWNALLLSYAANFSMKNLEREFENMKQAGFAPDLTTYNILALAYSRMEQFWNLRVTVLEMQSSGVAPDLVTYGAVVDAFVAFRLQSRLPEALKEMRTIDLVAEMRTDSLVLEVFGKGDFYIACEDLVHNMQGVDLNLRTYANLIGFYLETLEKRSPRLPKER</sequence>
<dbReference type="Gene3D" id="1.25.40.10">
    <property type="entry name" value="Tetratricopeptide repeat domain"/>
    <property type="match status" value="3"/>
</dbReference>
<reference evidence="4" key="1">
    <citation type="submission" date="2024-02" db="EMBL/GenBank/DDBJ databases">
        <authorList>
            <consortium name="ELIXIR-Norway"/>
            <consortium name="Elixir Norway"/>
        </authorList>
    </citation>
    <scope>NUCLEOTIDE SEQUENCE</scope>
</reference>
<evidence type="ECO:0000313" key="4">
    <source>
        <dbReference type="EMBL" id="CAK9219477.1"/>
    </source>
</evidence>
<dbReference type="InterPro" id="IPR011990">
    <property type="entry name" value="TPR-like_helical_dom_sf"/>
</dbReference>
<dbReference type="PROSITE" id="PS51375">
    <property type="entry name" value="PPR"/>
    <property type="match status" value="5"/>
</dbReference>
<feature type="repeat" description="PPR" evidence="2">
    <location>
        <begin position="248"/>
        <end position="282"/>
    </location>
</feature>
<proteinExistence type="predicted"/>
<evidence type="ECO:0000256" key="3">
    <source>
        <dbReference type="SAM" id="MobiDB-lite"/>
    </source>
</evidence>
<protein>
    <recommendedName>
        <fullName evidence="6">Pentatricopeptide repeat-containing protein</fullName>
    </recommendedName>
</protein>
<keyword evidence="1" id="KW-0677">Repeat</keyword>
<organism evidence="4 5">
    <name type="scientific">Sphagnum troendelagicum</name>
    <dbReference type="NCBI Taxonomy" id="128251"/>
    <lineage>
        <taxon>Eukaryota</taxon>
        <taxon>Viridiplantae</taxon>
        <taxon>Streptophyta</taxon>
        <taxon>Embryophyta</taxon>
        <taxon>Bryophyta</taxon>
        <taxon>Sphagnophytina</taxon>
        <taxon>Sphagnopsida</taxon>
        <taxon>Sphagnales</taxon>
        <taxon>Sphagnaceae</taxon>
        <taxon>Sphagnum</taxon>
    </lineage>
</organism>
<dbReference type="Pfam" id="PF13812">
    <property type="entry name" value="PPR_3"/>
    <property type="match status" value="1"/>
</dbReference>
<feature type="repeat" description="PPR" evidence="2">
    <location>
        <begin position="354"/>
        <end position="388"/>
    </location>
</feature>
<feature type="repeat" description="PPR" evidence="2">
    <location>
        <begin position="494"/>
        <end position="528"/>
    </location>
</feature>
<feature type="repeat" description="PPR" evidence="2">
    <location>
        <begin position="319"/>
        <end position="353"/>
    </location>
</feature>
<evidence type="ECO:0000313" key="5">
    <source>
        <dbReference type="Proteomes" id="UP001497512"/>
    </source>
</evidence>
<evidence type="ECO:0000256" key="2">
    <source>
        <dbReference type="PROSITE-ProRule" id="PRU00708"/>
    </source>
</evidence>
<feature type="compositionally biased region" description="Basic and acidic residues" evidence="3">
    <location>
        <begin position="181"/>
        <end position="192"/>
    </location>
</feature>
<evidence type="ECO:0008006" key="6">
    <source>
        <dbReference type="Google" id="ProtNLM"/>
    </source>
</evidence>
<feature type="repeat" description="PPR" evidence="2">
    <location>
        <begin position="283"/>
        <end position="317"/>
    </location>
</feature>
<keyword evidence="5" id="KW-1185">Reference proteome</keyword>
<feature type="region of interest" description="Disordered" evidence="3">
    <location>
        <begin position="161"/>
        <end position="192"/>
    </location>
</feature>
<dbReference type="Proteomes" id="UP001497512">
    <property type="component" value="Chromosome 3"/>
</dbReference>
<dbReference type="NCBIfam" id="TIGR00756">
    <property type="entry name" value="PPR"/>
    <property type="match status" value="4"/>
</dbReference>
<dbReference type="EMBL" id="OZ019895">
    <property type="protein sequence ID" value="CAK9219477.1"/>
    <property type="molecule type" value="Genomic_DNA"/>
</dbReference>
<dbReference type="PANTHER" id="PTHR47493">
    <property type="entry name" value="OS08G0520200 PROTEIN"/>
    <property type="match status" value="1"/>
</dbReference>
<dbReference type="InterPro" id="IPR002885">
    <property type="entry name" value="PPR_rpt"/>
</dbReference>
<dbReference type="Pfam" id="PF13041">
    <property type="entry name" value="PPR_2"/>
    <property type="match status" value="2"/>
</dbReference>
<dbReference type="PANTHER" id="PTHR47493:SF1">
    <property type="entry name" value="OS08G0520200 PROTEIN"/>
    <property type="match status" value="1"/>
</dbReference>
<accession>A0ABP0UDK3</accession>
<name>A0ABP0UDK3_9BRYO</name>
<gene>
    <name evidence="4" type="ORF">CSSPTR1EN2_LOCUS14546</name>
</gene>
<evidence type="ECO:0000256" key="1">
    <source>
        <dbReference type="ARBA" id="ARBA00022737"/>
    </source>
</evidence>